<feature type="transmembrane region" description="Helical" evidence="1">
    <location>
        <begin position="133"/>
        <end position="154"/>
    </location>
</feature>
<reference evidence="3" key="1">
    <citation type="journal article" date="2019" name="Int. J. Syst. Evol. Microbiol.">
        <title>The Global Catalogue of Microorganisms (GCM) 10K type strain sequencing project: providing services to taxonomists for standard genome sequencing and annotation.</title>
        <authorList>
            <consortium name="The Broad Institute Genomics Platform"/>
            <consortium name="The Broad Institute Genome Sequencing Center for Infectious Disease"/>
            <person name="Wu L."/>
            <person name="Ma J."/>
        </authorList>
    </citation>
    <scope>NUCLEOTIDE SEQUENCE [LARGE SCALE GENOMIC DNA]</scope>
    <source>
        <strain evidence="3">KCTC 62784</strain>
    </source>
</reference>
<keyword evidence="1" id="KW-0472">Membrane</keyword>
<keyword evidence="1" id="KW-0812">Transmembrane</keyword>
<dbReference type="EMBL" id="JBHRSE010000118">
    <property type="protein sequence ID" value="MFC3025366.1"/>
    <property type="molecule type" value="Genomic_DNA"/>
</dbReference>
<dbReference type="Proteomes" id="UP001595384">
    <property type="component" value="Unassembled WGS sequence"/>
</dbReference>
<dbReference type="RefSeq" id="WP_123015364.1">
    <property type="nucleotide sequence ID" value="NZ_AP024911.1"/>
</dbReference>
<keyword evidence="1" id="KW-1133">Transmembrane helix</keyword>
<feature type="transmembrane region" description="Helical" evidence="1">
    <location>
        <begin position="36"/>
        <end position="55"/>
    </location>
</feature>
<proteinExistence type="predicted"/>
<evidence type="ECO:0000256" key="1">
    <source>
        <dbReference type="SAM" id="Phobius"/>
    </source>
</evidence>
<evidence type="ECO:0000313" key="2">
    <source>
        <dbReference type="EMBL" id="MFC3025366.1"/>
    </source>
</evidence>
<sequence length="247" mass="27851">MKVNLKSPYFIILTLWLLLLGTTILTSNGIVAAVTIFITGLLPFLLFVFWFSVSLVGKSIRENLKKWHWAVIFTWVAFAYALFAQKWTASFLNEIFYIDGSSLGITSTLLAVLFTPFGIFYQETVVGGLWNALIFAGLIWGGLLPILFLLPIGFKKVLKILGVSLLVIFLFSFFVGTITNLSSNAKLITKQFALWADFNSNHLCTDSWSKEAASLLYLGGDRVLVYSPIRPVNQQFHVEHCNFERNF</sequence>
<keyword evidence="3" id="KW-1185">Reference proteome</keyword>
<name>A0ABV7CBG6_9VIBR</name>
<organism evidence="2 3">
    <name type="scientific">Vibrio zhugei</name>
    <dbReference type="NCBI Taxonomy" id="2479546"/>
    <lineage>
        <taxon>Bacteria</taxon>
        <taxon>Pseudomonadati</taxon>
        <taxon>Pseudomonadota</taxon>
        <taxon>Gammaproteobacteria</taxon>
        <taxon>Vibrionales</taxon>
        <taxon>Vibrionaceae</taxon>
        <taxon>Vibrio</taxon>
    </lineage>
</organism>
<gene>
    <name evidence="2" type="ORF">ACFODT_16295</name>
</gene>
<accession>A0ABV7CBG6</accession>
<comment type="caution">
    <text evidence="2">The sequence shown here is derived from an EMBL/GenBank/DDBJ whole genome shotgun (WGS) entry which is preliminary data.</text>
</comment>
<protein>
    <submittedName>
        <fullName evidence="2">Uncharacterized protein</fullName>
    </submittedName>
</protein>
<feature type="transmembrane region" description="Helical" evidence="1">
    <location>
        <begin position="160"/>
        <end position="181"/>
    </location>
</feature>
<evidence type="ECO:0000313" key="3">
    <source>
        <dbReference type="Proteomes" id="UP001595384"/>
    </source>
</evidence>
<feature type="transmembrane region" description="Helical" evidence="1">
    <location>
        <begin position="67"/>
        <end position="83"/>
    </location>
</feature>
<feature type="transmembrane region" description="Helical" evidence="1">
    <location>
        <begin position="95"/>
        <end position="121"/>
    </location>
</feature>